<evidence type="ECO:0008006" key="5">
    <source>
        <dbReference type="Google" id="ProtNLM"/>
    </source>
</evidence>
<feature type="chain" id="PRO_5003213041" description="DUF3592 domain-containing protein" evidence="2">
    <location>
        <begin position="26"/>
        <end position="140"/>
    </location>
</feature>
<organism evidence="3 4">
    <name type="scientific">Cellulophaga algicola (strain DSM 14237 / IC166 / ACAM 630)</name>
    <dbReference type="NCBI Taxonomy" id="688270"/>
    <lineage>
        <taxon>Bacteria</taxon>
        <taxon>Pseudomonadati</taxon>
        <taxon>Bacteroidota</taxon>
        <taxon>Flavobacteriia</taxon>
        <taxon>Flavobacteriales</taxon>
        <taxon>Flavobacteriaceae</taxon>
        <taxon>Cellulophaga</taxon>
    </lineage>
</organism>
<sequence length="140" mass="15631">MPMTIPLKFIITTLLFISFTLPVAAQEIDPSWVEIEATITEIHKSIGRRGRTNAFADVTFTTKKEEAIQTRVEILAIPIYGSVKSAGDIITIYYNPETPQIAASQNVSFFNTYGLYILIAIGVVISAMRIIKLKKSYTEK</sequence>
<dbReference type="EMBL" id="CP002453">
    <property type="protein sequence ID" value="ADV51256.1"/>
    <property type="molecule type" value="Genomic_DNA"/>
</dbReference>
<feature type="transmembrane region" description="Helical" evidence="1">
    <location>
        <begin position="113"/>
        <end position="131"/>
    </location>
</feature>
<dbReference type="Proteomes" id="UP000008634">
    <property type="component" value="Chromosome"/>
</dbReference>
<name>E6XDR8_CELAD</name>
<keyword evidence="1" id="KW-0472">Membrane</keyword>
<keyword evidence="4" id="KW-1185">Reference proteome</keyword>
<evidence type="ECO:0000313" key="4">
    <source>
        <dbReference type="Proteomes" id="UP000008634"/>
    </source>
</evidence>
<dbReference type="OrthoDB" id="1447711at2"/>
<dbReference type="KEGG" id="cao:Celal_4012"/>
<dbReference type="RefSeq" id="WP_013552705.1">
    <property type="nucleotide sequence ID" value="NC_014934.1"/>
</dbReference>
<keyword evidence="1" id="KW-0812">Transmembrane</keyword>
<feature type="signal peptide" evidence="2">
    <location>
        <begin position="1"/>
        <end position="25"/>
    </location>
</feature>
<evidence type="ECO:0000256" key="1">
    <source>
        <dbReference type="SAM" id="Phobius"/>
    </source>
</evidence>
<dbReference type="eggNOG" id="ENOG50311G6">
    <property type="taxonomic scope" value="Bacteria"/>
</dbReference>
<keyword evidence="1" id="KW-1133">Transmembrane helix</keyword>
<accession>E6XDR8</accession>
<reference evidence="3 4" key="1">
    <citation type="journal article" date="2010" name="Stand. Genomic Sci.">
        <title>Complete genome sequence of Cellulophaga algicola type strain (IC166).</title>
        <authorList>
            <person name="Abt B."/>
            <person name="Lu M."/>
            <person name="Misra M."/>
            <person name="Han C."/>
            <person name="Nolan M."/>
            <person name="Lucas S."/>
            <person name="Hammon N."/>
            <person name="Deshpande S."/>
            <person name="Cheng J.F."/>
            <person name="Tapia R."/>
            <person name="Goodwin L."/>
            <person name="Pitluck S."/>
            <person name="Liolios K."/>
            <person name="Pagani I."/>
            <person name="Ivanova N."/>
            <person name="Mavromatis K."/>
            <person name="Ovchinikova G."/>
            <person name="Pati A."/>
            <person name="Chen A."/>
            <person name="Palaniappan K."/>
            <person name="Land M."/>
            <person name="Hauser L."/>
            <person name="Chang Y.J."/>
            <person name="Jeffries C.D."/>
            <person name="Detter J.C."/>
            <person name="Brambilla E."/>
            <person name="Rohde M."/>
            <person name="Tindall B.J."/>
            <person name="Goker M."/>
            <person name="Woyke T."/>
            <person name="Bristow J."/>
            <person name="Eisen J.A."/>
            <person name="Markowitz V."/>
            <person name="Hugenholtz P."/>
            <person name="Kyrpides N.C."/>
            <person name="Klenk H.P."/>
            <person name="Lapidus A."/>
        </authorList>
    </citation>
    <scope>NUCLEOTIDE SEQUENCE [LARGE SCALE GENOMIC DNA]</scope>
    <source>
        <strain evidence="4">DSM 14237 / IC166 / ACAM 630</strain>
    </source>
</reference>
<gene>
    <name evidence="3" type="ordered locus">Celal_4012</name>
</gene>
<protein>
    <recommendedName>
        <fullName evidence="5">DUF3592 domain-containing protein</fullName>
    </recommendedName>
</protein>
<dbReference type="AlphaFoldDB" id="E6XDR8"/>
<proteinExistence type="predicted"/>
<evidence type="ECO:0000256" key="2">
    <source>
        <dbReference type="SAM" id="SignalP"/>
    </source>
</evidence>
<keyword evidence="2" id="KW-0732">Signal</keyword>
<evidence type="ECO:0000313" key="3">
    <source>
        <dbReference type="EMBL" id="ADV51256.1"/>
    </source>
</evidence>
<dbReference type="STRING" id="688270.Celal_4012"/>
<dbReference type="HOGENOM" id="CLU_1851530_0_0_10"/>